<evidence type="ECO:0000313" key="7">
    <source>
        <dbReference type="EMBL" id="EDY96716.1"/>
    </source>
</evidence>
<protein>
    <recommendedName>
        <fullName evidence="6">O-antigen ligase-related domain-containing protein</fullName>
    </recommendedName>
</protein>
<dbReference type="Proteomes" id="UP000003452">
    <property type="component" value="Unassembled WGS sequence"/>
</dbReference>
<feature type="transmembrane region" description="Helical" evidence="5">
    <location>
        <begin position="30"/>
        <end position="52"/>
    </location>
</feature>
<evidence type="ECO:0000256" key="2">
    <source>
        <dbReference type="ARBA" id="ARBA00022692"/>
    </source>
</evidence>
<evidence type="ECO:0000313" key="8">
    <source>
        <dbReference type="Proteomes" id="UP000003452"/>
    </source>
</evidence>
<feature type="transmembrane region" description="Helical" evidence="5">
    <location>
        <begin position="124"/>
        <end position="143"/>
    </location>
</feature>
<evidence type="ECO:0000256" key="4">
    <source>
        <dbReference type="ARBA" id="ARBA00023136"/>
    </source>
</evidence>
<keyword evidence="3 5" id="KW-1133">Transmembrane helix</keyword>
<sequence length="450" mass="52298">MIKLFCVLILLISIFRFFTGRDKSITRANTLLLSAIIQSLMFYPLMKAFIVFKETKMQMDFTAPIENIGGLYFPTILVCLFPLINKRKYRWKWGNTKYVIWIIIFFFIYSYLSPYNIQHSATNVALIVFIQIVFTIYMCKSYIGTNTFIIACYDAFKIILFIELIISLSFVLLHINTLQQLFIPELEGAVVEREGSSFLRASGTTGWPNRLGALCTLIAIFYWICYLRKYKTKQSFWLLVTSIFIILLSQSRSALLACLLSMAISTLVFLHKKHKLSLKKIISLAILTSITIIILLNLPIVQEMFFKSDAEEMTEARFIHYLLGYNIALETNFIGTGINSHTHFMCYNMNNRILGDIWLYQHSIHNIHLVILAELGILGLIIWILYLVSRIIKILKLPLSKMNNPIIWLSFFSMILTIIIHGFTDIMYIHYQYLLIISLFGMYSSTYTKQ</sequence>
<dbReference type="HOGENOM" id="CLU_607889_0_0_10"/>
<dbReference type="GO" id="GO:0016020">
    <property type="term" value="C:membrane"/>
    <property type="evidence" value="ECO:0007669"/>
    <property type="project" value="UniProtKB-SubCell"/>
</dbReference>
<feature type="transmembrane region" description="Helical" evidence="5">
    <location>
        <begin position="236"/>
        <end position="269"/>
    </location>
</feature>
<dbReference type="AlphaFoldDB" id="B5CWR9"/>
<dbReference type="Pfam" id="PF04932">
    <property type="entry name" value="Wzy_C"/>
    <property type="match status" value="1"/>
</dbReference>
<gene>
    <name evidence="7" type="ORF">BACPLE_01159</name>
</gene>
<dbReference type="EMBL" id="ABQC02000012">
    <property type="protein sequence ID" value="EDY96716.1"/>
    <property type="molecule type" value="Genomic_DNA"/>
</dbReference>
<keyword evidence="2 5" id="KW-0812">Transmembrane</keyword>
<comment type="subcellular location">
    <subcellularLocation>
        <location evidence="1">Membrane</location>
        <topology evidence="1">Multi-pass membrane protein</topology>
    </subcellularLocation>
</comment>
<reference evidence="7 8" key="1">
    <citation type="submission" date="2008-08" db="EMBL/GenBank/DDBJ databases">
        <title>Draft genome sequence of Bacteroides plebeius (DSM 17135).</title>
        <authorList>
            <person name="Sudarsanam P."/>
            <person name="Ley R."/>
            <person name="Guruge J."/>
            <person name="Turnbaugh P.J."/>
            <person name="Mahowald M."/>
            <person name="Liep D."/>
            <person name="Gordon J."/>
        </authorList>
    </citation>
    <scope>NUCLEOTIDE SEQUENCE [LARGE SCALE GENOMIC DNA]</scope>
    <source>
        <strain evidence="8">DSM 17135 / JCM 12973 / M2</strain>
    </source>
</reference>
<dbReference type="PANTHER" id="PTHR37422:SF13">
    <property type="entry name" value="LIPOPOLYSACCHARIDE BIOSYNTHESIS PROTEIN PA4999-RELATED"/>
    <property type="match status" value="1"/>
</dbReference>
<feature type="transmembrane region" description="Helical" evidence="5">
    <location>
        <begin position="96"/>
        <end position="112"/>
    </location>
</feature>
<organism evidence="7 8">
    <name type="scientific">Phocaeicola plebeius (strain DSM 17135 / JCM 12973 / CCUG 54634 / M2)</name>
    <name type="common">Bacteroides plebeius</name>
    <dbReference type="NCBI Taxonomy" id="484018"/>
    <lineage>
        <taxon>Bacteria</taxon>
        <taxon>Pseudomonadati</taxon>
        <taxon>Bacteroidota</taxon>
        <taxon>Bacteroidia</taxon>
        <taxon>Bacteroidales</taxon>
        <taxon>Bacteroidaceae</taxon>
        <taxon>Phocaeicola</taxon>
    </lineage>
</organism>
<evidence type="ECO:0000256" key="1">
    <source>
        <dbReference type="ARBA" id="ARBA00004141"/>
    </source>
</evidence>
<proteinExistence type="predicted"/>
<feature type="transmembrane region" description="Helical" evidence="5">
    <location>
        <begin position="367"/>
        <end position="386"/>
    </location>
</feature>
<feature type="transmembrane region" description="Helical" evidence="5">
    <location>
        <begin position="430"/>
        <end position="448"/>
    </location>
</feature>
<accession>B5CWR9</accession>
<keyword evidence="4 5" id="KW-0472">Membrane</keyword>
<evidence type="ECO:0000256" key="3">
    <source>
        <dbReference type="ARBA" id="ARBA00022989"/>
    </source>
</evidence>
<dbReference type="PANTHER" id="PTHR37422">
    <property type="entry name" value="TEICHURONIC ACID BIOSYNTHESIS PROTEIN TUAE"/>
    <property type="match status" value="1"/>
</dbReference>
<feature type="transmembrane region" description="Helical" evidence="5">
    <location>
        <begin position="406"/>
        <end position="424"/>
    </location>
</feature>
<feature type="transmembrane region" description="Helical" evidence="5">
    <location>
        <begin position="64"/>
        <end position="84"/>
    </location>
</feature>
<name>B5CWR9_PHOPM</name>
<evidence type="ECO:0000259" key="6">
    <source>
        <dbReference type="Pfam" id="PF04932"/>
    </source>
</evidence>
<dbReference type="InterPro" id="IPR007016">
    <property type="entry name" value="O-antigen_ligase-rel_domated"/>
</dbReference>
<dbReference type="InterPro" id="IPR051533">
    <property type="entry name" value="WaaL-like"/>
</dbReference>
<feature type="transmembrane region" description="Helical" evidence="5">
    <location>
        <begin position="155"/>
        <end position="175"/>
    </location>
</feature>
<feature type="transmembrane region" description="Helical" evidence="5">
    <location>
        <begin position="281"/>
        <end position="301"/>
    </location>
</feature>
<reference evidence="7 8" key="2">
    <citation type="submission" date="2008-08" db="EMBL/GenBank/DDBJ databases">
        <authorList>
            <person name="Fulton L."/>
            <person name="Clifton S."/>
            <person name="Fulton B."/>
            <person name="Xu J."/>
            <person name="Minx P."/>
            <person name="Pepin K.H."/>
            <person name="Johnson M."/>
            <person name="Thiruvilangam P."/>
            <person name="Bhonagiri V."/>
            <person name="Nash W.E."/>
            <person name="Mardis E.R."/>
            <person name="Wilson R.K."/>
        </authorList>
    </citation>
    <scope>NUCLEOTIDE SEQUENCE [LARGE SCALE GENOMIC DNA]</scope>
    <source>
        <strain evidence="8">DSM 17135 / JCM 12973 / M2</strain>
    </source>
</reference>
<evidence type="ECO:0000256" key="5">
    <source>
        <dbReference type="SAM" id="Phobius"/>
    </source>
</evidence>
<feature type="transmembrane region" description="Helical" evidence="5">
    <location>
        <begin position="207"/>
        <end position="224"/>
    </location>
</feature>
<dbReference type="eggNOG" id="COG3307">
    <property type="taxonomic scope" value="Bacteria"/>
</dbReference>
<comment type="caution">
    <text evidence="7">The sequence shown here is derived from an EMBL/GenBank/DDBJ whole genome shotgun (WGS) entry which is preliminary data.</text>
</comment>
<feature type="domain" description="O-antigen ligase-related" evidence="6">
    <location>
        <begin position="238"/>
        <end position="384"/>
    </location>
</feature>